<name>A0AAV6KHQ1_9ERIC</name>
<proteinExistence type="predicted"/>
<dbReference type="AlphaFoldDB" id="A0AAV6KHQ1"/>
<sequence>MAFWDSISKDGGRHMASPSERSARKQKSRLKNLEDVQSARVVLFSYEVLVKEESSCVYPEEIWKEAWPSHKSGVANKTGELVQEEGGRNPEAWRWEVEDDDMESFVQSSANERMGVGDESRGARATKVMFKQREETGQIMVQSSKQKKVDKHLMPSSAINKSDGGDFESVVGESVDQGSQVGVSQALVVGQGNPSNAAITIGPELQRATCEVGLQQSQTHKDLKEPTSILPVLKFAFLFKIHAL</sequence>
<gene>
    <name evidence="2" type="ORF">RHGRI_010063</name>
</gene>
<comment type="caution">
    <text evidence="2">The sequence shown here is derived from an EMBL/GenBank/DDBJ whole genome shotgun (WGS) entry which is preliminary data.</text>
</comment>
<evidence type="ECO:0000313" key="3">
    <source>
        <dbReference type="Proteomes" id="UP000823749"/>
    </source>
</evidence>
<reference evidence="2" key="1">
    <citation type="submission" date="2020-08" db="EMBL/GenBank/DDBJ databases">
        <title>Plant Genome Project.</title>
        <authorList>
            <person name="Zhang R.-G."/>
        </authorList>
    </citation>
    <scope>NUCLEOTIDE SEQUENCE</scope>
    <source>
        <strain evidence="2">WSP0</strain>
        <tissue evidence="2">Leaf</tissue>
    </source>
</reference>
<keyword evidence="3" id="KW-1185">Reference proteome</keyword>
<feature type="region of interest" description="Disordered" evidence="1">
    <location>
        <begin position="1"/>
        <end position="26"/>
    </location>
</feature>
<protein>
    <submittedName>
        <fullName evidence="2">Uncharacterized protein</fullName>
    </submittedName>
</protein>
<dbReference type="EMBL" id="JACTNZ010000004">
    <property type="protein sequence ID" value="KAG5551834.1"/>
    <property type="molecule type" value="Genomic_DNA"/>
</dbReference>
<accession>A0AAV6KHQ1</accession>
<organism evidence="2 3">
    <name type="scientific">Rhododendron griersonianum</name>
    <dbReference type="NCBI Taxonomy" id="479676"/>
    <lineage>
        <taxon>Eukaryota</taxon>
        <taxon>Viridiplantae</taxon>
        <taxon>Streptophyta</taxon>
        <taxon>Embryophyta</taxon>
        <taxon>Tracheophyta</taxon>
        <taxon>Spermatophyta</taxon>
        <taxon>Magnoliopsida</taxon>
        <taxon>eudicotyledons</taxon>
        <taxon>Gunneridae</taxon>
        <taxon>Pentapetalae</taxon>
        <taxon>asterids</taxon>
        <taxon>Ericales</taxon>
        <taxon>Ericaceae</taxon>
        <taxon>Ericoideae</taxon>
        <taxon>Rhodoreae</taxon>
        <taxon>Rhododendron</taxon>
    </lineage>
</organism>
<evidence type="ECO:0000256" key="1">
    <source>
        <dbReference type="SAM" id="MobiDB-lite"/>
    </source>
</evidence>
<dbReference type="Proteomes" id="UP000823749">
    <property type="component" value="Chromosome 4"/>
</dbReference>
<evidence type="ECO:0000313" key="2">
    <source>
        <dbReference type="EMBL" id="KAG5551834.1"/>
    </source>
</evidence>